<reference evidence="1" key="1">
    <citation type="submission" date="2023-10" db="EMBL/GenBank/DDBJ databases">
        <authorList>
            <person name="Chen Y."/>
            <person name="Shah S."/>
            <person name="Dougan E. K."/>
            <person name="Thang M."/>
            <person name="Chan C."/>
        </authorList>
    </citation>
    <scope>NUCLEOTIDE SEQUENCE [LARGE SCALE GENOMIC DNA]</scope>
</reference>
<keyword evidence="2" id="KW-1185">Reference proteome</keyword>
<gene>
    <name evidence="1" type="ORF">PCOR1329_LOCUS1025</name>
</gene>
<accession>A0ABN9PA08</accession>
<protein>
    <submittedName>
        <fullName evidence="1">Uncharacterized protein</fullName>
    </submittedName>
</protein>
<evidence type="ECO:0000313" key="2">
    <source>
        <dbReference type="Proteomes" id="UP001189429"/>
    </source>
</evidence>
<comment type="caution">
    <text evidence="1">The sequence shown here is derived from an EMBL/GenBank/DDBJ whole genome shotgun (WGS) entry which is preliminary data.</text>
</comment>
<evidence type="ECO:0000313" key="1">
    <source>
        <dbReference type="EMBL" id="CAK0789468.1"/>
    </source>
</evidence>
<sequence length="91" mass="9794">NMKKLLLLVAKLGLKRARYVRAVDAVLFRTRKLEHGSAIAHAALEAVNAWADGVEEMQPEHPPAAYTWAAITRPAAAVQGAGGIEPVPLQM</sequence>
<name>A0ABN9PA08_9DINO</name>
<proteinExistence type="predicted"/>
<feature type="non-terminal residue" evidence="1">
    <location>
        <position position="1"/>
    </location>
</feature>
<feature type="non-terminal residue" evidence="1">
    <location>
        <position position="91"/>
    </location>
</feature>
<organism evidence="1 2">
    <name type="scientific">Prorocentrum cordatum</name>
    <dbReference type="NCBI Taxonomy" id="2364126"/>
    <lineage>
        <taxon>Eukaryota</taxon>
        <taxon>Sar</taxon>
        <taxon>Alveolata</taxon>
        <taxon>Dinophyceae</taxon>
        <taxon>Prorocentrales</taxon>
        <taxon>Prorocentraceae</taxon>
        <taxon>Prorocentrum</taxon>
    </lineage>
</organism>
<dbReference type="Proteomes" id="UP001189429">
    <property type="component" value="Unassembled WGS sequence"/>
</dbReference>
<dbReference type="EMBL" id="CAUYUJ010000240">
    <property type="protein sequence ID" value="CAK0789468.1"/>
    <property type="molecule type" value="Genomic_DNA"/>
</dbReference>